<reference evidence="1 2" key="1">
    <citation type="journal article" date="2020" name="Phytopathology">
        <title>Genome Sequence Resources of Colletotrichum truncatum, C. plurivorum, C. musicola, and C. sojae: Four Species Pathogenic to Soybean (Glycine max).</title>
        <authorList>
            <person name="Rogerio F."/>
            <person name="Boufleur T.R."/>
            <person name="Ciampi-Guillardi M."/>
            <person name="Sukno S.A."/>
            <person name="Thon M.R."/>
            <person name="Massola Junior N.S."/>
            <person name="Baroncelli R."/>
        </authorList>
    </citation>
    <scope>NUCLEOTIDE SEQUENCE [LARGE SCALE GENOMIC DNA]</scope>
    <source>
        <strain evidence="1 2">LFN0009</strain>
    </source>
</reference>
<dbReference type="EMBL" id="WIGN01000094">
    <property type="protein sequence ID" value="KAF6809916.1"/>
    <property type="molecule type" value="Genomic_DNA"/>
</dbReference>
<gene>
    <name evidence="1" type="ORF">CSOJ01_06625</name>
</gene>
<dbReference type="Proteomes" id="UP000652219">
    <property type="component" value="Unassembled WGS sequence"/>
</dbReference>
<accession>A0A8H6JC64</accession>
<protein>
    <submittedName>
        <fullName evidence="1">Uncharacterized protein</fullName>
    </submittedName>
</protein>
<evidence type="ECO:0000313" key="1">
    <source>
        <dbReference type="EMBL" id="KAF6809916.1"/>
    </source>
</evidence>
<keyword evidence="2" id="KW-1185">Reference proteome</keyword>
<name>A0A8H6JC64_9PEZI</name>
<evidence type="ECO:0000313" key="2">
    <source>
        <dbReference type="Proteomes" id="UP000652219"/>
    </source>
</evidence>
<comment type="caution">
    <text evidence="1">The sequence shown here is derived from an EMBL/GenBank/DDBJ whole genome shotgun (WGS) entry which is preliminary data.</text>
</comment>
<organism evidence="1 2">
    <name type="scientific">Colletotrichum sojae</name>
    <dbReference type="NCBI Taxonomy" id="2175907"/>
    <lineage>
        <taxon>Eukaryota</taxon>
        <taxon>Fungi</taxon>
        <taxon>Dikarya</taxon>
        <taxon>Ascomycota</taxon>
        <taxon>Pezizomycotina</taxon>
        <taxon>Sordariomycetes</taxon>
        <taxon>Hypocreomycetidae</taxon>
        <taxon>Glomerellales</taxon>
        <taxon>Glomerellaceae</taxon>
        <taxon>Colletotrichum</taxon>
        <taxon>Colletotrichum orchidearum species complex</taxon>
    </lineage>
</organism>
<feature type="non-terminal residue" evidence="1">
    <location>
        <position position="187"/>
    </location>
</feature>
<sequence length="187" mass="21275">DLIFLVPDDQIRKANDIATASGLKLAQDDDLPASYMSEAAKQGFRYVYGEPMNRFILVPLSWTGIERDELTAITTTNRSLPCTIWTSRVRLIAEGDLANIIAYSMFDLSYEGNYMDDEAVGIWEDDEDEAVLAKRAEKAKKAALEMEDALNNIRGWHFRTNEKWTRDTLIQLVFGKIDYEKLPSNQA</sequence>
<dbReference type="AlphaFoldDB" id="A0A8H6JC64"/>
<proteinExistence type="predicted"/>